<organism evidence="2 3">
    <name type="scientific">Neurospora tetrasperma (strain FGSC 2508 / ATCC MYA-4615 / P0657)</name>
    <dbReference type="NCBI Taxonomy" id="510951"/>
    <lineage>
        <taxon>Eukaryota</taxon>
        <taxon>Fungi</taxon>
        <taxon>Dikarya</taxon>
        <taxon>Ascomycota</taxon>
        <taxon>Pezizomycotina</taxon>
        <taxon>Sordariomycetes</taxon>
        <taxon>Sordariomycetidae</taxon>
        <taxon>Sordariales</taxon>
        <taxon>Sordariaceae</taxon>
        <taxon>Neurospora</taxon>
    </lineage>
</organism>
<dbReference type="KEGG" id="nte:NEUTE1DRAFT141640"/>
<reference evidence="3" key="1">
    <citation type="journal article" date="2011" name="Genetics">
        <title>Massive changes in genome architecture accompany the transition to self-fertility in the filamentous fungus Neurospora tetrasperma.</title>
        <authorList>
            <person name="Ellison C.E."/>
            <person name="Stajich J.E."/>
            <person name="Jacobson D.J."/>
            <person name="Natvig D.O."/>
            <person name="Lapidus A."/>
            <person name="Foster B."/>
            <person name="Aerts A."/>
            <person name="Riley R."/>
            <person name="Lindquist E.A."/>
            <person name="Grigoriev I.V."/>
            <person name="Taylor J.W."/>
        </authorList>
    </citation>
    <scope>NUCLEOTIDE SEQUENCE [LARGE SCALE GENOMIC DNA]</scope>
    <source>
        <strain evidence="3">FGSC 2508 / P0657</strain>
    </source>
</reference>
<dbReference type="EMBL" id="GL891382">
    <property type="protein sequence ID" value="EGO51716.1"/>
    <property type="molecule type" value="Genomic_DNA"/>
</dbReference>
<dbReference type="AlphaFoldDB" id="F8N3A9"/>
<dbReference type="HOGENOM" id="CLU_2427603_0_0_1"/>
<protein>
    <submittedName>
        <fullName evidence="2">Uncharacterized protein</fullName>
    </submittedName>
</protein>
<evidence type="ECO:0000313" key="2">
    <source>
        <dbReference type="EMBL" id="EGO51716.1"/>
    </source>
</evidence>
<dbReference type="Proteomes" id="UP000008065">
    <property type="component" value="Unassembled WGS sequence"/>
</dbReference>
<proteinExistence type="predicted"/>
<name>F8N3A9_NEUT8</name>
<dbReference type="GeneID" id="20826245"/>
<evidence type="ECO:0000256" key="1">
    <source>
        <dbReference type="SAM" id="MobiDB-lite"/>
    </source>
</evidence>
<dbReference type="VEuPathDB" id="FungiDB:NEUTE1DRAFT_141640"/>
<keyword evidence="3" id="KW-1185">Reference proteome</keyword>
<sequence length="91" mass="9649">MNDRSKFRFAKIERESGGAIGGAGTGMFRGGITYDIWLGPDLPLTLASVGMDQGIAFLAVSQLQARIKNQSLENPQSPSYGSTAGENDLKA</sequence>
<evidence type="ECO:0000313" key="3">
    <source>
        <dbReference type="Proteomes" id="UP000008065"/>
    </source>
</evidence>
<feature type="compositionally biased region" description="Polar residues" evidence="1">
    <location>
        <begin position="69"/>
        <end position="85"/>
    </location>
</feature>
<feature type="region of interest" description="Disordered" evidence="1">
    <location>
        <begin position="69"/>
        <end position="91"/>
    </location>
</feature>
<accession>F8N3A9</accession>
<dbReference type="RefSeq" id="XP_009855359.1">
    <property type="nucleotide sequence ID" value="XM_009857057.1"/>
</dbReference>
<gene>
    <name evidence="2" type="ORF">NEUTE1DRAFT_141640</name>
</gene>